<dbReference type="Pfam" id="PF13490">
    <property type="entry name" value="zf-HC2"/>
    <property type="match status" value="1"/>
</dbReference>
<keyword evidence="1" id="KW-0812">Transmembrane</keyword>
<keyword evidence="1" id="KW-1133">Transmembrane helix</keyword>
<reference evidence="3 4" key="1">
    <citation type="journal article" date="2014" name="Genome Announc.">
        <title>Draft Genome Sequence of Paenibacillus pini JCM 16418T, Isolated from the Rhizosphere of Pine Tree.</title>
        <authorList>
            <person name="Yuki M."/>
            <person name="Oshima K."/>
            <person name="Suda W."/>
            <person name="Oshida Y."/>
            <person name="Kitamura K."/>
            <person name="Iida Y."/>
            <person name="Hattori M."/>
            <person name="Ohkuma M."/>
        </authorList>
    </citation>
    <scope>NUCLEOTIDE SEQUENCE [LARGE SCALE GENOMIC DNA]</scope>
    <source>
        <strain evidence="3 4">JCM 16418</strain>
    </source>
</reference>
<dbReference type="InterPro" id="IPR027383">
    <property type="entry name" value="Znf_put"/>
</dbReference>
<comment type="caution">
    <text evidence="3">The sequence shown here is derived from an EMBL/GenBank/DDBJ whole genome shotgun (WGS) entry which is preliminary data.</text>
</comment>
<name>W7Z4A2_9BACL</name>
<keyword evidence="4" id="KW-1185">Reference proteome</keyword>
<protein>
    <recommendedName>
        <fullName evidence="2">Putative zinc-finger domain-containing protein</fullName>
    </recommendedName>
</protein>
<dbReference type="Proteomes" id="UP000019364">
    <property type="component" value="Unassembled WGS sequence"/>
</dbReference>
<dbReference type="RefSeq" id="WP_036650388.1">
    <property type="nucleotide sequence ID" value="NZ_BAVZ01000010.1"/>
</dbReference>
<dbReference type="eggNOG" id="COG5660">
    <property type="taxonomic scope" value="Bacteria"/>
</dbReference>
<sequence>MKCDIVRDLLPSYIENLTSPSSNEEIEQHLTSCEHCRQFHQEMTGIVNENVPAMNNKEIENLDYLKKVRTKNKKTLLISISAVLIVTLVIISFFAIPVSVSSQDVTLSYEKTNTRFKVELSLTNGKDLVFSGKSMFIYDENKNVIGYENRYVPKELLHNPFDNVETTIVLGTEISTENSYPSSFVLEFKDKTMTFVNGVLVK</sequence>
<dbReference type="AlphaFoldDB" id="W7Z4A2"/>
<feature type="domain" description="Putative zinc-finger" evidence="2">
    <location>
        <begin position="3"/>
        <end position="37"/>
    </location>
</feature>
<evidence type="ECO:0000259" key="2">
    <source>
        <dbReference type="Pfam" id="PF13490"/>
    </source>
</evidence>
<organism evidence="3 4">
    <name type="scientific">Paenibacillus pini JCM 16418</name>
    <dbReference type="NCBI Taxonomy" id="1236976"/>
    <lineage>
        <taxon>Bacteria</taxon>
        <taxon>Bacillati</taxon>
        <taxon>Bacillota</taxon>
        <taxon>Bacilli</taxon>
        <taxon>Bacillales</taxon>
        <taxon>Paenibacillaceae</taxon>
        <taxon>Paenibacillus</taxon>
    </lineage>
</organism>
<keyword evidence="1" id="KW-0472">Membrane</keyword>
<dbReference type="EMBL" id="BAVZ01000010">
    <property type="protein sequence ID" value="GAF09184.1"/>
    <property type="molecule type" value="Genomic_DNA"/>
</dbReference>
<evidence type="ECO:0000313" key="3">
    <source>
        <dbReference type="EMBL" id="GAF09184.1"/>
    </source>
</evidence>
<gene>
    <name evidence="3" type="ORF">JCM16418_3304</name>
</gene>
<dbReference type="OrthoDB" id="6194834at2"/>
<accession>W7Z4A2</accession>
<evidence type="ECO:0000313" key="4">
    <source>
        <dbReference type="Proteomes" id="UP000019364"/>
    </source>
</evidence>
<proteinExistence type="predicted"/>
<dbReference type="STRING" id="1236976.JCM16418_3304"/>
<evidence type="ECO:0000256" key="1">
    <source>
        <dbReference type="SAM" id="Phobius"/>
    </source>
</evidence>
<feature type="transmembrane region" description="Helical" evidence="1">
    <location>
        <begin position="76"/>
        <end position="96"/>
    </location>
</feature>